<sequence length="728" mass="80762">MSPTLPSSALPLGTPLPIDEHACSVSLPTWCSVVGYEEGSPSVTEKLACGYPRFVYHPYIIQLMNAALESDKSLRKITGEFECIVLPSKQSALRCHDFLAKACGYYDGNVASPRLVDDKEIIKNFVGESRVALFSDDNAINVDIDDDQIYNEESPIRVLNLGVADVHAVVFPSRPEFAAEAKCYWQHTGEVLSSRRAEVALSKLGLCKKCKIDDSKQGLKRVTSAFHPNGKADDEWSSCPHTDQMHAAKFPSNLDDATSSDPFLGVQERIASIVDVPSSSVFLTPSGMATIYGALRSARRRALENDPLSMGGKSIVYGFPYLDTLKMCSRPEFVPKGVTFYGHGDEEDLNNFENMLRKSAIENNGNAGVSVVMTEFPSNPLLKSPDLYKLRALADEFGFALVVDDTIGNFANLNLIEIGLADAVCTSLTKLFNGRGDAMAGSIVTNPNTEIGRWMQRDLSQNHINHEGLWNADAHAVDVNSVDFLERSSKINETTEALVDWLMKRDEIASLYYPKYTNREGYEKVLKKDDYNGKHKPGYGGLFSIVLDEHICDRSFFDKINLSKGPSLGTNFSLSCPYTLLAHYHELDFTLAYGVQPNLIRFSIGLESFEEMKEKFETALNESRLHPKLPKTVAQVRGYCTKANMKGLSSQLRTGMTFNRSHHGFNFGLYSTPFTSLKNRHFATSSFAMNTIQTSLFETTHLNPIGSQLRLKKSKVACTKALSLLRKL</sequence>
<dbReference type="Gene3D" id="3.90.1150.10">
    <property type="entry name" value="Aspartate Aminotransferase, domain 1"/>
    <property type="match status" value="1"/>
</dbReference>
<keyword evidence="2" id="KW-0663">Pyridoxal phosphate</keyword>
<organism evidence="3 4">
    <name type="scientific">Chaetoceros tenuissimus</name>
    <dbReference type="NCBI Taxonomy" id="426638"/>
    <lineage>
        <taxon>Eukaryota</taxon>
        <taxon>Sar</taxon>
        <taxon>Stramenopiles</taxon>
        <taxon>Ochrophyta</taxon>
        <taxon>Bacillariophyta</taxon>
        <taxon>Coscinodiscophyceae</taxon>
        <taxon>Chaetocerotophycidae</taxon>
        <taxon>Chaetocerotales</taxon>
        <taxon>Chaetocerotaceae</taxon>
        <taxon>Chaetoceros</taxon>
    </lineage>
</organism>
<evidence type="ECO:0000256" key="2">
    <source>
        <dbReference type="ARBA" id="ARBA00022898"/>
    </source>
</evidence>
<dbReference type="Proteomes" id="UP001054902">
    <property type="component" value="Unassembled WGS sequence"/>
</dbReference>
<dbReference type="SUPFAM" id="SSF53383">
    <property type="entry name" value="PLP-dependent transferases"/>
    <property type="match status" value="1"/>
</dbReference>
<name>A0AAD3CN45_9STRA</name>
<keyword evidence="4" id="KW-1185">Reference proteome</keyword>
<dbReference type="InterPro" id="IPR015421">
    <property type="entry name" value="PyrdxlP-dep_Trfase_major"/>
</dbReference>
<accession>A0AAD3CN45</accession>
<dbReference type="GO" id="GO:0019346">
    <property type="term" value="P:transsulfuration"/>
    <property type="evidence" value="ECO:0007669"/>
    <property type="project" value="InterPro"/>
</dbReference>
<dbReference type="PANTHER" id="PTHR42699">
    <property type="match status" value="1"/>
</dbReference>
<dbReference type="InterPro" id="IPR000277">
    <property type="entry name" value="Cys/Met-Metab_PyrdxlP-dep_enz"/>
</dbReference>
<dbReference type="Gene3D" id="3.40.640.10">
    <property type="entry name" value="Type I PLP-dependent aspartate aminotransferase-like (Major domain)"/>
    <property type="match status" value="1"/>
</dbReference>
<dbReference type="PANTHER" id="PTHR42699:SF1">
    <property type="entry name" value="CYSTATHIONINE GAMMA-SYNTHASE-RELATED"/>
    <property type="match status" value="1"/>
</dbReference>
<dbReference type="GO" id="GO:0003962">
    <property type="term" value="F:cystathionine gamma-synthase activity"/>
    <property type="evidence" value="ECO:0007669"/>
    <property type="project" value="TreeGrafter"/>
</dbReference>
<comment type="caution">
    <text evidence="3">The sequence shown here is derived from an EMBL/GenBank/DDBJ whole genome shotgun (WGS) entry which is preliminary data.</text>
</comment>
<dbReference type="EMBL" id="BLLK01000027">
    <property type="protein sequence ID" value="GFH48115.1"/>
    <property type="molecule type" value="Genomic_DNA"/>
</dbReference>
<dbReference type="GO" id="GO:0030170">
    <property type="term" value="F:pyridoxal phosphate binding"/>
    <property type="evidence" value="ECO:0007669"/>
    <property type="project" value="InterPro"/>
</dbReference>
<protein>
    <submittedName>
        <fullName evidence="3">PLP-dependent transferase</fullName>
    </submittedName>
</protein>
<proteinExistence type="predicted"/>
<dbReference type="AlphaFoldDB" id="A0AAD3CN45"/>
<dbReference type="InterPro" id="IPR051750">
    <property type="entry name" value="Trans-sulfuration_enzymes"/>
</dbReference>
<dbReference type="InterPro" id="IPR015422">
    <property type="entry name" value="PyrdxlP-dep_Trfase_small"/>
</dbReference>
<dbReference type="InterPro" id="IPR015424">
    <property type="entry name" value="PyrdxlP-dep_Trfase"/>
</dbReference>
<keyword evidence="3" id="KW-0808">Transferase</keyword>
<evidence type="ECO:0000256" key="1">
    <source>
        <dbReference type="ARBA" id="ARBA00001933"/>
    </source>
</evidence>
<evidence type="ECO:0000313" key="3">
    <source>
        <dbReference type="EMBL" id="GFH48115.1"/>
    </source>
</evidence>
<comment type="cofactor">
    <cofactor evidence="1">
        <name>pyridoxal 5'-phosphate</name>
        <dbReference type="ChEBI" id="CHEBI:597326"/>
    </cofactor>
</comment>
<gene>
    <name evidence="3" type="ORF">CTEN210_04591</name>
</gene>
<dbReference type="Pfam" id="PF01053">
    <property type="entry name" value="Cys_Met_Meta_PP"/>
    <property type="match status" value="1"/>
</dbReference>
<evidence type="ECO:0000313" key="4">
    <source>
        <dbReference type="Proteomes" id="UP001054902"/>
    </source>
</evidence>
<reference evidence="3 4" key="1">
    <citation type="journal article" date="2021" name="Sci. Rep.">
        <title>The genome of the diatom Chaetoceros tenuissimus carries an ancient integrated fragment of an extant virus.</title>
        <authorList>
            <person name="Hongo Y."/>
            <person name="Kimura K."/>
            <person name="Takaki Y."/>
            <person name="Yoshida Y."/>
            <person name="Baba S."/>
            <person name="Kobayashi G."/>
            <person name="Nagasaki K."/>
            <person name="Hano T."/>
            <person name="Tomaru Y."/>
        </authorList>
    </citation>
    <scope>NUCLEOTIDE SEQUENCE [LARGE SCALE GENOMIC DNA]</scope>
    <source>
        <strain evidence="3 4">NIES-3715</strain>
    </source>
</reference>